<gene>
    <name evidence="8" type="ORF">MF672_036940</name>
</gene>
<dbReference type="InterPro" id="IPR036390">
    <property type="entry name" value="WH_DNA-bd_sf"/>
</dbReference>
<proteinExistence type="predicted"/>
<comment type="caution">
    <text evidence="8">The sequence shown here is derived from an EMBL/GenBank/DDBJ whole genome shotgun (WGS) entry which is preliminary data.</text>
</comment>
<keyword evidence="2" id="KW-0678">Repressor</keyword>
<evidence type="ECO:0000313" key="8">
    <source>
        <dbReference type="EMBL" id="MCK2219343.1"/>
    </source>
</evidence>
<evidence type="ECO:0000256" key="1">
    <source>
        <dbReference type="ARBA" id="ARBA00021390"/>
    </source>
</evidence>
<protein>
    <recommendedName>
        <fullName evidence="1">Lactose phosphotransferase system repressor</fullName>
    </recommendedName>
</protein>
<dbReference type="InterPro" id="IPR001034">
    <property type="entry name" value="DeoR_HTH"/>
</dbReference>
<dbReference type="PANTHER" id="PTHR30363">
    <property type="entry name" value="HTH-TYPE TRANSCRIPTIONAL REGULATOR SRLR-RELATED"/>
    <property type="match status" value="1"/>
</dbReference>
<feature type="compositionally biased region" description="Low complexity" evidence="6">
    <location>
        <begin position="244"/>
        <end position="255"/>
    </location>
</feature>
<dbReference type="Pfam" id="PF00455">
    <property type="entry name" value="DeoRC"/>
    <property type="match status" value="1"/>
</dbReference>
<dbReference type="InterPro" id="IPR050313">
    <property type="entry name" value="Carb_Metab_HTH_regulators"/>
</dbReference>
<dbReference type="Pfam" id="PF08220">
    <property type="entry name" value="HTH_DeoR"/>
    <property type="match status" value="1"/>
</dbReference>
<dbReference type="PRINTS" id="PR00037">
    <property type="entry name" value="HTHLACR"/>
</dbReference>
<evidence type="ECO:0000313" key="9">
    <source>
        <dbReference type="Proteomes" id="UP001317259"/>
    </source>
</evidence>
<dbReference type="SMART" id="SM00420">
    <property type="entry name" value="HTH_DEOR"/>
    <property type="match status" value="1"/>
</dbReference>
<dbReference type="GO" id="GO:0003677">
    <property type="term" value="F:DNA binding"/>
    <property type="evidence" value="ECO:0007669"/>
    <property type="project" value="UniProtKB-KW"/>
</dbReference>
<evidence type="ECO:0000256" key="6">
    <source>
        <dbReference type="SAM" id="MobiDB-lite"/>
    </source>
</evidence>
<name>A0ABT0G5H2_9ACTN</name>
<feature type="domain" description="HTH deoR-type" evidence="7">
    <location>
        <begin position="1"/>
        <end position="48"/>
    </location>
</feature>
<organism evidence="8 9">
    <name type="scientific">Actinomadura luzonensis</name>
    <dbReference type="NCBI Taxonomy" id="2805427"/>
    <lineage>
        <taxon>Bacteria</taxon>
        <taxon>Bacillati</taxon>
        <taxon>Actinomycetota</taxon>
        <taxon>Actinomycetes</taxon>
        <taxon>Streptosporangiales</taxon>
        <taxon>Thermomonosporaceae</taxon>
        <taxon>Actinomadura</taxon>
    </lineage>
</organism>
<dbReference type="SMART" id="SM01134">
    <property type="entry name" value="DeoRC"/>
    <property type="match status" value="1"/>
</dbReference>
<keyword evidence="4" id="KW-0804">Transcription</keyword>
<keyword evidence="9" id="KW-1185">Reference proteome</keyword>
<sequence length="270" mass="27837">MSALRTHDSVSVAELAAEHGVSEMTIRRDLDELAQQGVVRRVRGGALSLLLRGEEPPFGVREREAVEAKRLIGAEVAGLIADGEAVVLDGGTTALEVARALTARRLTVLPLALQAVALLAHAPRVRLVLPGGEVRSGELNVMGPLAESSLRALRFDTAVIGCCGLSAEHGLTAHDLPEVAIKQAAIASARRVVVVCDSGKFARTAFGAVCPIGRLDVVVTDSGIPREERDALVAAGVTVREVPSGETPSGETPPGGAHGGGASRGGERLA</sequence>
<comment type="function">
    <text evidence="5">Repressor of the lactose catabolism operon. Galactose-6-phosphate is the inducer.</text>
</comment>
<keyword evidence="8" id="KW-0238">DNA-binding</keyword>
<evidence type="ECO:0000256" key="4">
    <source>
        <dbReference type="ARBA" id="ARBA00023163"/>
    </source>
</evidence>
<dbReference type="EMBL" id="JAKRKC020000002">
    <property type="protein sequence ID" value="MCK2219343.1"/>
    <property type="molecule type" value="Genomic_DNA"/>
</dbReference>
<dbReference type="PANTHER" id="PTHR30363:SF4">
    <property type="entry name" value="GLYCEROL-3-PHOSPHATE REGULON REPRESSOR"/>
    <property type="match status" value="1"/>
</dbReference>
<evidence type="ECO:0000256" key="5">
    <source>
        <dbReference type="ARBA" id="ARBA00024937"/>
    </source>
</evidence>
<dbReference type="Gene3D" id="1.10.10.10">
    <property type="entry name" value="Winged helix-like DNA-binding domain superfamily/Winged helix DNA-binding domain"/>
    <property type="match status" value="1"/>
</dbReference>
<dbReference type="SUPFAM" id="SSF46785">
    <property type="entry name" value="Winged helix' DNA-binding domain"/>
    <property type="match status" value="1"/>
</dbReference>
<dbReference type="Proteomes" id="UP001317259">
    <property type="component" value="Unassembled WGS sequence"/>
</dbReference>
<evidence type="ECO:0000256" key="3">
    <source>
        <dbReference type="ARBA" id="ARBA00023015"/>
    </source>
</evidence>
<evidence type="ECO:0000259" key="7">
    <source>
        <dbReference type="PROSITE" id="PS51000"/>
    </source>
</evidence>
<dbReference type="PROSITE" id="PS51000">
    <property type="entry name" value="HTH_DEOR_2"/>
    <property type="match status" value="1"/>
</dbReference>
<dbReference type="InterPro" id="IPR037171">
    <property type="entry name" value="NagB/RpiA_transferase-like"/>
</dbReference>
<dbReference type="SUPFAM" id="SSF100950">
    <property type="entry name" value="NagB/RpiA/CoA transferase-like"/>
    <property type="match status" value="1"/>
</dbReference>
<feature type="region of interest" description="Disordered" evidence="6">
    <location>
        <begin position="239"/>
        <end position="270"/>
    </location>
</feature>
<dbReference type="InterPro" id="IPR014036">
    <property type="entry name" value="DeoR-like_C"/>
</dbReference>
<accession>A0ABT0G5H2</accession>
<reference evidence="8 9" key="1">
    <citation type="submission" date="2022-04" db="EMBL/GenBank/DDBJ databases">
        <title>Genome draft of Actinomadura sp. ATCC 31491.</title>
        <authorList>
            <person name="Shi X."/>
            <person name="Du Y."/>
        </authorList>
    </citation>
    <scope>NUCLEOTIDE SEQUENCE [LARGE SCALE GENOMIC DNA]</scope>
    <source>
        <strain evidence="8 9">ATCC 31491</strain>
    </source>
</reference>
<dbReference type="InterPro" id="IPR036388">
    <property type="entry name" value="WH-like_DNA-bd_sf"/>
</dbReference>
<keyword evidence="3" id="KW-0805">Transcription regulation</keyword>
<evidence type="ECO:0000256" key="2">
    <source>
        <dbReference type="ARBA" id="ARBA00022491"/>
    </source>
</evidence>